<organism evidence="1">
    <name type="scientific">Talaromyces marneffei PM1</name>
    <dbReference type="NCBI Taxonomy" id="1077442"/>
    <lineage>
        <taxon>Eukaryota</taxon>
        <taxon>Fungi</taxon>
        <taxon>Dikarya</taxon>
        <taxon>Ascomycota</taxon>
        <taxon>Pezizomycotina</taxon>
        <taxon>Eurotiomycetes</taxon>
        <taxon>Eurotiomycetidae</taxon>
        <taxon>Eurotiales</taxon>
        <taxon>Trichocomaceae</taxon>
        <taxon>Talaromyces</taxon>
        <taxon>Talaromyces sect. Talaromyces</taxon>
    </lineage>
</organism>
<reference evidence="1" key="1">
    <citation type="journal article" date="2014" name="PLoS Genet.">
        <title>Signature Gene Expression Reveals Novel Clues to the Molecular Mechanisms of Dimorphic Transition in Penicillium marneffei.</title>
        <authorList>
            <person name="Yang E."/>
            <person name="Wang G."/>
            <person name="Cai J."/>
            <person name="Woo P.C."/>
            <person name="Lau S.K."/>
            <person name="Yuen K.-Y."/>
            <person name="Chow W.-N."/>
            <person name="Lin X."/>
        </authorList>
    </citation>
    <scope>NUCLEOTIDE SEQUENCE [LARGE SCALE GENOMIC DNA]</scope>
    <source>
        <strain evidence="1">PM1</strain>
    </source>
</reference>
<evidence type="ECO:0000313" key="1">
    <source>
        <dbReference type="EMBL" id="KFX44861.1"/>
    </source>
</evidence>
<protein>
    <submittedName>
        <fullName evidence="1">Uncharacterized protein</fullName>
    </submittedName>
</protein>
<dbReference type="HOGENOM" id="CLU_1225490_0_0_1"/>
<name>A0A093VDT8_TALMA</name>
<dbReference type="AlphaFoldDB" id="A0A093VDT8"/>
<accession>A0A093VDT8</accession>
<sequence length="196" mass="21524">MARVSRFIEDFDLTYTATSGHDSQITLADETIPLVIPTKSVAKSKTITKTFAEAFKAVRSMCTNCVTNYKHHVCNLGQNVNIAHNDSENVEAGSISSSSYGAPMTSEAELERQSKRYNLRAIYGLCPDSESSTFTAYTAKKQPTTAITKVQATAEPRTPDAPTVWAQAFDKSEIESIEKNTKATIEFLGIELEIEV</sequence>
<comment type="caution">
    <text evidence="1">The sequence shown here is derived from an EMBL/GenBank/DDBJ whole genome shotgun (WGS) entry which is preliminary data.</text>
</comment>
<proteinExistence type="predicted"/>
<gene>
    <name evidence="1" type="ORF">GQ26_0261150</name>
</gene>
<dbReference type="EMBL" id="JPOX01000026">
    <property type="protein sequence ID" value="KFX44861.1"/>
    <property type="molecule type" value="Genomic_DNA"/>
</dbReference>